<evidence type="ECO:0000256" key="2">
    <source>
        <dbReference type="ARBA" id="ARBA00023125"/>
    </source>
</evidence>
<sequence length="235" mass="25772">MRTQHGVSLTYGLLETLGQSIVSGHYDGSGFPTEAELCQQFSASRTVAREAVKMLTAKGLLSARPRQGTKVEPVSRWNLLDPDVTRWLMERPFSNTIYREFTEVRLAIEPVAAALAAQHADRKDIKAIRDGLNGMRDHAAEHDQALAADIEFHVAILRASGNPFFWQLRELINTALRLSIGVTNKISGHTASIPAHEAVLIAIEKGDADGALHAMRAILLESLELIKTYDPAVGE</sequence>
<dbReference type="CDD" id="cd07377">
    <property type="entry name" value="WHTH_GntR"/>
    <property type="match status" value="1"/>
</dbReference>
<dbReference type="EMBL" id="AP018827">
    <property type="protein sequence ID" value="BBF80183.1"/>
    <property type="molecule type" value="Genomic_DNA"/>
</dbReference>
<dbReference type="Proteomes" id="UP000278756">
    <property type="component" value="Chromosome 1"/>
</dbReference>
<dbReference type="InterPro" id="IPR036390">
    <property type="entry name" value="WH_DNA-bd_sf"/>
</dbReference>
<dbReference type="InterPro" id="IPR000524">
    <property type="entry name" value="Tscrpt_reg_HTH_GntR"/>
</dbReference>
<reference evidence="6" key="1">
    <citation type="journal article" date="2017" name="Biotechnol. Biofuels">
        <title>Evaluation of environmental bacterial communities as a factor affecting the growth of duckweed Lemna minor.</title>
        <authorList>
            <person name="Ishizawa H."/>
            <person name="Kuroda M."/>
            <person name="Morikawa M."/>
            <person name="Ike M."/>
        </authorList>
    </citation>
    <scope>NUCLEOTIDE SEQUENCE [LARGE SCALE GENOMIC DNA]</scope>
    <source>
        <strain evidence="6">M6</strain>
    </source>
</reference>
<dbReference type="Pfam" id="PF07729">
    <property type="entry name" value="FCD"/>
    <property type="match status" value="1"/>
</dbReference>
<protein>
    <submittedName>
        <fullName evidence="5">Transcriptional regulator, GntR family</fullName>
    </submittedName>
</protein>
<name>A0A3G9G536_9CAUL</name>
<dbReference type="SUPFAM" id="SSF46785">
    <property type="entry name" value="Winged helix' DNA-binding domain"/>
    <property type="match status" value="1"/>
</dbReference>
<dbReference type="SMART" id="SM00345">
    <property type="entry name" value="HTH_GNTR"/>
    <property type="match status" value="1"/>
</dbReference>
<evidence type="ECO:0000256" key="1">
    <source>
        <dbReference type="ARBA" id="ARBA00023015"/>
    </source>
</evidence>
<dbReference type="OrthoDB" id="9028214at2"/>
<dbReference type="PROSITE" id="PS50949">
    <property type="entry name" value="HTH_GNTR"/>
    <property type="match status" value="1"/>
</dbReference>
<dbReference type="InterPro" id="IPR036388">
    <property type="entry name" value="WH-like_DNA-bd_sf"/>
</dbReference>
<dbReference type="PANTHER" id="PTHR43537:SF44">
    <property type="entry name" value="GNTR FAMILY REGULATORY PROTEIN"/>
    <property type="match status" value="1"/>
</dbReference>
<keyword evidence="3" id="KW-0804">Transcription</keyword>
<dbReference type="Gene3D" id="1.10.10.10">
    <property type="entry name" value="Winged helix-like DNA-binding domain superfamily/Winged helix DNA-binding domain"/>
    <property type="match status" value="1"/>
</dbReference>
<reference evidence="6" key="2">
    <citation type="journal article" date="2017" name="Plant Physiol. Biochem.">
        <title>Differential oxidative and antioxidative response of duckweed Lemna minor toward plant growth promoting/inhibiting bacteria.</title>
        <authorList>
            <person name="Ishizawa H."/>
            <person name="Kuroda M."/>
            <person name="Morikawa M."/>
            <person name="Ike M."/>
        </authorList>
    </citation>
    <scope>NUCLEOTIDE SEQUENCE [LARGE SCALE GENOMIC DNA]</scope>
    <source>
        <strain evidence="6">M6</strain>
    </source>
</reference>
<dbReference type="SUPFAM" id="SSF48008">
    <property type="entry name" value="GntR ligand-binding domain-like"/>
    <property type="match status" value="1"/>
</dbReference>
<dbReference type="InterPro" id="IPR008920">
    <property type="entry name" value="TF_FadR/GntR_C"/>
</dbReference>
<dbReference type="Gene3D" id="1.20.120.530">
    <property type="entry name" value="GntR ligand-binding domain-like"/>
    <property type="match status" value="1"/>
</dbReference>
<dbReference type="Pfam" id="PF00392">
    <property type="entry name" value="GntR"/>
    <property type="match status" value="1"/>
</dbReference>
<dbReference type="RefSeq" id="WP_126420413.1">
    <property type="nucleotide sequence ID" value="NZ_AP018827.1"/>
</dbReference>
<gene>
    <name evidence="5" type="ORF">EM6_0761</name>
</gene>
<evidence type="ECO:0000259" key="4">
    <source>
        <dbReference type="PROSITE" id="PS50949"/>
    </source>
</evidence>
<proteinExistence type="predicted"/>
<dbReference type="SMART" id="SM00895">
    <property type="entry name" value="FCD"/>
    <property type="match status" value="1"/>
</dbReference>
<keyword evidence="1" id="KW-0805">Transcription regulation</keyword>
<dbReference type="AlphaFoldDB" id="A0A3G9G536"/>
<evidence type="ECO:0000256" key="3">
    <source>
        <dbReference type="ARBA" id="ARBA00023163"/>
    </source>
</evidence>
<dbReference type="PRINTS" id="PR00035">
    <property type="entry name" value="HTHGNTR"/>
</dbReference>
<keyword evidence="2" id="KW-0238">DNA-binding</keyword>
<accession>A0A3G9G536</accession>
<evidence type="ECO:0000313" key="5">
    <source>
        <dbReference type="EMBL" id="BBF80183.1"/>
    </source>
</evidence>
<dbReference type="InterPro" id="IPR011711">
    <property type="entry name" value="GntR_C"/>
</dbReference>
<dbReference type="GO" id="GO:0003677">
    <property type="term" value="F:DNA binding"/>
    <property type="evidence" value="ECO:0007669"/>
    <property type="project" value="UniProtKB-KW"/>
</dbReference>
<organism evidence="5 6">
    <name type="scientific">Asticcacaulis excentricus</name>
    <dbReference type="NCBI Taxonomy" id="78587"/>
    <lineage>
        <taxon>Bacteria</taxon>
        <taxon>Pseudomonadati</taxon>
        <taxon>Pseudomonadota</taxon>
        <taxon>Alphaproteobacteria</taxon>
        <taxon>Caulobacterales</taxon>
        <taxon>Caulobacteraceae</taxon>
        <taxon>Asticcacaulis</taxon>
    </lineage>
</organism>
<feature type="domain" description="HTH gntR-type" evidence="4">
    <location>
        <begin position="7"/>
        <end position="74"/>
    </location>
</feature>
<dbReference type="PANTHER" id="PTHR43537">
    <property type="entry name" value="TRANSCRIPTIONAL REGULATOR, GNTR FAMILY"/>
    <property type="match status" value="1"/>
</dbReference>
<evidence type="ECO:0000313" key="6">
    <source>
        <dbReference type="Proteomes" id="UP000278756"/>
    </source>
</evidence>
<dbReference type="GO" id="GO:0003700">
    <property type="term" value="F:DNA-binding transcription factor activity"/>
    <property type="evidence" value="ECO:0007669"/>
    <property type="project" value="InterPro"/>
</dbReference>